<dbReference type="KEGG" id="tde:TDE_1167"/>
<reference evidence="1 2" key="1">
    <citation type="journal article" date="2004" name="Proc. Natl. Acad. Sci. U.S.A.">
        <title>Comparison of the genome of the oral pathogen Treponema denticola with other spirochete genomes.</title>
        <authorList>
            <person name="Seshadri R."/>
            <person name="Myers G.S."/>
            <person name="Tettelin H."/>
            <person name="Eisen J.A."/>
            <person name="Heidelberg J.F."/>
            <person name="Dodson R.J."/>
            <person name="Davidsen T.M."/>
            <person name="DeBoy R.T."/>
            <person name="Fouts D.E."/>
            <person name="Haft D.H."/>
            <person name="Selengut J."/>
            <person name="Ren Q."/>
            <person name="Brinkac L.M."/>
            <person name="Madupu R."/>
            <person name="Kolonay J."/>
            <person name="Durkin S.A."/>
            <person name="Daugherty S.C."/>
            <person name="Shetty J."/>
            <person name="Shvartsbeyn A."/>
            <person name="Gebregeorgis E."/>
            <person name="Geer K."/>
            <person name="Tsegaye G."/>
            <person name="Malek J."/>
            <person name="Ayodeji B."/>
            <person name="Shatsman S."/>
            <person name="McLeod M.P."/>
            <person name="Smajs D."/>
            <person name="Howell J.K."/>
            <person name="Pal S."/>
            <person name="Amin A."/>
            <person name="Vashisth P."/>
            <person name="McNeill T.Z."/>
            <person name="Xiang Q."/>
            <person name="Sodergren E."/>
            <person name="Baca E."/>
            <person name="Weinstock G.M."/>
            <person name="Norris S.J."/>
            <person name="Fraser C.M."/>
            <person name="Paulsen I.T."/>
        </authorList>
    </citation>
    <scope>NUCLEOTIDE SEQUENCE [LARGE SCALE GENOMIC DNA]</scope>
    <source>
        <strain evidence="2">ATCC 35405 / DSM 14222 / CIP 103919 / JCM 8153 / KCTC 15104</strain>
    </source>
</reference>
<evidence type="ECO:0000313" key="1">
    <source>
        <dbReference type="EMBL" id="AAS11656.1"/>
    </source>
</evidence>
<keyword evidence="2" id="KW-1185">Reference proteome</keyword>
<dbReference type="PaxDb" id="243275-TDE_1167"/>
<accession>Q73NI5</accession>
<proteinExistence type="predicted"/>
<organism evidence="1 2">
    <name type="scientific">Treponema denticola (strain ATCC 35405 / DSM 14222 / CIP 103919 / JCM 8153 / KCTC 15104)</name>
    <dbReference type="NCBI Taxonomy" id="243275"/>
    <lineage>
        <taxon>Bacteria</taxon>
        <taxon>Pseudomonadati</taxon>
        <taxon>Spirochaetota</taxon>
        <taxon>Spirochaetia</taxon>
        <taxon>Spirochaetales</taxon>
        <taxon>Treponemataceae</taxon>
        <taxon>Treponema</taxon>
    </lineage>
</organism>
<sequence>MKITKNTLIQINSSRHPTFNAIAVKDFDTNDEWYPVSLTDDYLEGMSKYWLKGEEVPCRKSLVRSFKIITEAKK</sequence>
<protein>
    <submittedName>
        <fullName evidence="1">Uncharacterized protein</fullName>
    </submittedName>
</protein>
<dbReference type="GeneID" id="2740064"/>
<evidence type="ECO:0000313" key="2">
    <source>
        <dbReference type="Proteomes" id="UP000008212"/>
    </source>
</evidence>
<dbReference type="Proteomes" id="UP000008212">
    <property type="component" value="Chromosome"/>
</dbReference>
<dbReference type="STRING" id="243275.TDE_1167"/>
<dbReference type="AlphaFoldDB" id="Q73NI5"/>
<dbReference type="HOGENOM" id="CLU_2686718_0_0_12"/>
<name>Q73NI5_TREDE</name>
<dbReference type="EMBL" id="AE017226">
    <property type="protein sequence ID" value="AAS11656.1"/>
    <property type="molecule type" value="Genomic_DNA"/>
</dbReference>
<dbReference type="RefSeq" id="WP_010956913.1">
    <property type="nucleotide sequence ID" value="NC_002967.9"/>
</dbReference>
<gene>
    <name evidence="1" type="ordered locus">TDE_1167</name>
</gene>